<proteinExistence type="predicted"/>
<evidence type="ECO:0000313" key="1">
    <source>
        <dbReference type="EMBL" id="VVA94153.1"/>
    </source>
</evidence>
<name>A0A565AYK5_9BRAS</name>
<sequence length="94" mass="10254">MHIGQIGEHGLKEIYKRGLLDGKMSCKIDFCKLCVMGKQSKVSYSEALHSFEAIQEGSSENGLAIVSNEQEVKAGQKDMVAYALLVGTDDPSNF</sequence>
<protein>
    <recommendedName>
        <fullName evidence="3">GAG-pre-integrase domain-containing protein</fullName>
    </recommendedName>
</protein>
<accession>A0A565AYK5</accession>
<reference evidence="1" key="1">
    <citation type="submission" date="2019-07" db="EMBL/GenBank/DDBJ databases">
        <authorList>
            <person name="Dittberner H."/>
        </authorList>
    </citation>
    <scope>NUCLEOTIDE SEQUENCE [LARGE SCALE GENOMIC DNA]</scope>
</reference>
<dbReference type="EMBL" id="CABITT030000002">
    <property type="protein sequence ID" value="VVA94153.1"/>
    <property type="molecule type" value="Genomic_DNA"/>
</dbReference>
<dbReference type="Proteomes" id="UP000489600">
    <property type="component" value="Unassembled WGS sequence"/>
</dbReference>
<dbReference type="AlphaFoldDB" id="A0A565AYK5"/>
<evidence type="ECO:0008006" key="3">
    <source>
        <dbReference type="Google" id="ProtNLM"/>
    </source>
</evidence>
<keyword evidence="2" id="KW-1185">Reference proteome</keyword>
<comment type="caution">
    <text evidence="1">The sequence shown here is derived from an EMBL/GenBank/DDBJ whole genome shotgun (WGS) entry which is preliminary data.</text>
</comment>
<gene>
    <name evidence="1" type="ORF">ANE_LOCUS4598</name>
</gene>
<evidence type="ECO:0000313" key="2">
    <source>
        <dbReference type="Proteomes" id="UP000489600"/>
    </source>
</evidence>
<organism evidence="1 2">
    <name type="scientific">Arabis nemorensis</name>
    <dbReference type="NCBI Taxonomy" id="586526"/>
    <lineage>
        <taxon>Eukaryota</taxon>
        <taxon>Viridiplantae</taxon>
        <taxon>Streptophyta</taxon>
        <taxon>Embryophyta</taxon>
        <taxon>Tracheophyta</taxon>
        <taxon>Spermatophyta</taxon>
        <taxon>Magnoliopsida</taxon>
        <taxon>eudicotyledons</taxon>
        <taxon>Gunneridae</taxon>
        <taxon>Pentapetalae</taxon>
        <taxon>rosids</taxon>
        <taxon>malvids</taxon>
        <taxon>Brassicales</taxon>
        <taxon>Brassicaceae</taxon>
        <taxon>Arabideae</taxon>
        <taxon>Arabis</taxon>
    </lineage>
</organism>
<dbReference type="OrthoDB" id="1301521at2759"/>